<protein>
    <submittedName>
        <fullName evidence="4">Alkylhydroperoxidase</fullName>
    </submittedName>
</protein>
<dbReference type="AlphaFoldDB" id="A0AB37NWU6"/>
<dbReference type="Pfam" id="PF07282">
    <property type="entry name" value="Cas12f1-like_TNB"/>
    <property type="match status" value="1"/>
</dbReference>
<accession>A0AB37NWU6</accession>
<reference evidence="4 5" key="1">
    <citation type="submission" date="2018-09" db="EMBL/GenBank/DDBJ databases">
        <title>Murine metabolic-syndrome-specific gut microbial biobank.</title>
        <authorList>
            <person name="Liu C."/>
        </authorList>
    </citation>
    <scope>NUCLEOTIDE SEQUENCE [LARGE SCALE GENOMIC DNA]</scope>
    <source>
        <strain evidence="4 5">WYJ21-P61</strain>
    </source>
</reference>
<name>A0AB37NWU6_9BIFI</name>
<dbReference type="Proteomes" id="UP000273889">
    <property type="component" value="Unassembled WGS sequence"/>
</dbReference>
<sequence>MPNVDLVYTAHHVSVPMNQGKQEQLLALAKVWRDALMYSMRQWVQLLLAEGKLPRWLDAKRFGMGLSQRQWDSVNRQTRAALDSWMRLRQDEFRRIVNDSTLTQEQRIALHRINKRMAWWERSDDDGHRLARRIIRHLRCRVPFPDMRRCHTLSMDGKIADIQNSVASSRYARWVKVSTLTKGKPMYLPLGDNMRLEGQLMQPGVRLANHLQVNIHDGRIDAHVMTVQPAATPREYGETLGLDWGCKTMFATSDGRLLGIRLYQWLQERDKELTRLGAELNHARIPCHKSKRYRALNRRIRSYFTNEVGRLLNKLEREQVRELVVEDLDLRALRVSRRMKRIISRAGRSAVKRKLTRLEQGEGITVTTVNPAYTSQTCSKCGNVGKRNRRTQATFHCTCCNHRINADINASRNILARRSRKEGWRRIDRTQILSTLRKEHEQRCPSHAERNAAQSTATPRPSRTDTEVKIISGIKYH</sequence>
<keyword evidence="1" id="KW-0238">DNA-binding</keyword>
<gene>
    <name evidence="4" type="ORF">D7V89_07115</name>
</gene>
<evidence type="ECO:0000313" key="4">
    <source>
        <dbReference type="EMBL" id="RKI87493.1"/>
    </source>
</evidence>
<dbReference type="GO" id="GO:0003677">
    <property type="term" value="F:DNA binding"/>
    <property type="evidence" value="ECO:0007669"/>
    <property type="project" value="UniProtKB-KW"/>
</dbReference>
<feature type="compositionally biased region" description="Basic and acidic residues" evidence="2">
    <location>
        <begin position="437"/>
        <end position="450"/>
    </location>
</feature>
<dbReference type="InterPro" id="IPR010095">
    <property type="entry name" value="Cas12f1-like_TNB"/>
</dbReference>
<comment type="caution">
    <text evidence="4">The sequence shown here is derived from an EMBL/GenBank/DDBJ whole genome shotgun (WGS) entry which is preliminary data.</text>
</comment>
<proteinExistence type="predicted"/>
<dbReference type="NCBIfam" id="TIGR01766">
    <property type="entry name" value="IS200/IS605 family accessory protein TnpB-like domain"/>
    <property type="match status" value="1"/>
</dbReference>
<evidence type="ECO:0000256" key="1">
    <source>
        <dbReference type="ARBA" id="ARBA00023125"/>
    </source>
</evidence>
<dbReference type="RefSeq" id="WP_120359652.1">
    <property type="nucleotide sequence ID" value="NZ_RAYV01000009.1"/>
</dbReference>
<evidence type="ECO:0000256" key="2">
    <source>
        <dbReference type="SAM" id="MobiDB-lite"/>
    </source>
</evidence>
<evidence type="ECO:0000259" key="3">
    <source>
        <dbReference type="Pfam" id="PF07282"/>
    </source>
</evidence>
<feature type="region of interest" description="Disordered" evidence="2">
    <location>
        <begin position="437"/>
        <end position="466"/>
    </location>
</feature>
<feature type="compositionally biased region" description="Polar residues" evidence="2">
    <location>
        <begin position="452"/>
        <end position="461"/>
    </location>
</feature>
<evidence type="ECO:0000313" key="5">
    <source>
        <dbReference type="Proteomes" id="UP000273889"/>
    </source>
</evidence>
<feature type="domain" description="Cas12f1-like TNB" evidence="3">
    <location>
        <begin position="354"/>
        <end position="414"/>
    </location>
</feature>
<dbReference type="EMBL" id="RAYV01000009">
    <property type="protein sequence ID" value="RKI87493.1"/>
    <property type="molecule type" value="Genomic_DNA"/>
</dbReference>
<organism evidence="4 5">
    <name type="scientific">Bifidobacterium pseudolongum</name>
    <dbReference type="NCBI Taxonomy" id="1694"/>
    <lineage>
        <taxon>Bacteria</taxon>
        <taxon>Bacillati</taxon>
        <taxon>Actinomycetota</taxon>
        <taxon>Actinomycetes</taxon>
        <taxon>Bifidobacteriales</taxon>
        <taxon>Bifidobacteriaceae</taxon>
        <taxon>Bifidobacterium</taxon>
    </lineage>
</organism>